<dbReference type="InterPro" id="IPR029063">
    <property type="entry name" value="SAM-dependent_MTases_sf"/>
</dbReference>
<dbReference type="FunFam" id="3.40.50.150:FF:000118">
    <property type="entry name" value="Histamine N-methyltransferase"/>
    <property type="match status" value="1"/>
</dbReference>
<dbReference type="GeneTree" id="ENSGT00390000002862"/>
<dbReference type="PROSITE" id="PS51597">
    <property type="entry name" value="SAM_HNMT"/>
    <property type="match status" value="1"/>
</dbReference>
<proteinExistence type="predicted"/>
<keyword evidence="2" id="KW-0489">Methyltransferase</keyword>
<protein>
    <recommendedName>
        <fullName evidence="8">Histamine N-methyltransferase</fullName>
    </recommendedName>
</protein>
<feature type="binding site" evidence="5">
    <location>
        <position position="28"/>
    </location>
    <ligand>
        <name>substrate</name>
    </ligand>
</feature>
<organism evidence="6 7">
    <name type="scientific">Oncorhynchus tshawytscha</name>
    <name type="common">Chinook salmon</name>
    <name type="synonym">Salmo tshawytscha</name>
    <dbReference type="NCBI Taxonomy" id="74940"/>
    <lineage>
        <taxon>Eukaryota</taxon>
        <taxon>Metazoa</taxon>
        <taxon>Chordata</taxon>
        <taxon>Craniata</taxon>
        <taxon>Vertebrata</taxon>
        <taxon>Euteleostomi</taxon>
        <taxon>Actinopterygii</taxon>
        <taxon>Neopterygii</taxon>
        <taxon>Teleostei</taxon>
        <taxon>Protacanthopterygii</taxon>
        <taxon>Salmoniformes</taxon>
        <taxon>Salmonidae</taxon>
        <taxon>Salmoninae</taxon>
        <taxon>Oncorhynchus</taxon>
    </lineage>
</organism>
<keyword evidence="7" id="KW-1185">Reference proteome</keyword>
<dbReference type="PIRSF" id="PIRSF016616">
    <property type="entry name" value="HHMT"/>
    <property type="match status" value="1"/>
</dbReference>
<dbReference type="GO" id="GO:0032259">
    <property type="term" value="P:methylation"/>
    <property type="evidence" value="ECO:0007669"/>
    <property type="project" value="UniProtKB-KW"/>
</dbReference>
<keyword evidence="4" id="KW-0949">S-adenosyl-L-methionine</keyword>
<evidence type="ECO:0000313" key="7">
    <source>
        <dbReference type="Proteomes" id="UP000694402"/>
    </source>
</evidence>
<evidence type="ECO:0000256" key="2">
    <source>
        <dbReference type="ARBA" id="ARBA00022603"/>
    </source>
</evidence>
<dbReference type="GO" id="GO:0008170">
    <property type="term" value="F:N-methyltransferase activity"/>
    <property type="evidence" value="ECO:0007669"/>
    <property type="project" value="InterPro"/>
</dbReference>
<dbReference type="Ensembl" id="ENSOTST00005168559.1">
    <property type="protein sequence ID" value="ENSOTSP00005133411.1"/>
    <property type="gene ID" value="ENSOTSG00005012258.2"/>
</dbReference>
<comment type="subunit">
    <text evidence="1">Monomer.</text>
</comment>
<name>A0AAZ3QWW2_ONCTS</name>
<reference evidence="6" key="3">
    <citation type="submission" date="2025-09" db="UniProtKB">
        <authorList>
            <consortium name="Ensembl"/>
        </authorList>
    </citation>
    <scope>IDENTIFICATION</scope>
</reference>
<dbReference type="SUPFAM" id="SSF53335">
    <property type="entry name" value="S-adenosyl-L-methionine-dependent methyltransferases"/>
    <property type="match status" value="1"/>
</dbReference>
<evidence type="ECO:0000256" key="1">
    <source>
        <dbReference type="ARBA" id="ARBA00011245"/>
    </source>
</evidence>
<dbReference type="Proteomes" id="UP000694402">
    <property type="component" value="Unassembled WGS sequence"/>
</dbReference>
<accession>A0AAZ3QWW2</accession>
<keyword evidence="3" id="KW-0808">Transferase</keyword>
<evidence type="ECO:0000256" key="3">
    <source>
        <dbReference type="ARBA" id="ARBA00022679"/>
    </source>
</evidence>
<dbReference type="InterPro" id="IPR016673">
    <property type="entry name" value="HHMT-like"/>
</dbReference>
<evidence type="ECO:0000256" key="5">
    <source>
        <dbReference type="PIRSR" id="PIRSR016616-2"/>
    </source>
</evidence>
<sequence length="282" mass="32174">MSYAMRSLVEDDNRYLKSFQLFLECSSEHPCMQDFIHVILPDILASIGEGKANLHVMGVGSGSGEVDLEMFSELRLKHLAVTVDNQVVEPSAQQLHLYKVLVSQKPNLDYIKFTWNKMTATEFEKDWREKNYTKKMDFIHMIQMLYYVKDPCKGKLLIILVSGESGWGKHWKTFKTQLCNTESSHSVTTGDIKTYLDSKTVSYQSYELPSQIDITECFTEGDQRGELLLDFLTEVLNFSSTAPAELKARALELLRHPDCSKEVEGRVIFNNTLGVLVVDPLQ</sequence>
<evidence type="ECO:0008006" key="8">
    <source>
        <dbReference type="Google" id="ProtNLM"/>
    </source>
</evidence>
<reference evidence="6" key="2">
    <citation type="submission" date="2025-08" db="UniProtKB">
        <authorList>
            <consortium name="Ensembl"/>
        </authorList>
    </citation>
    <scope>IDENTIFICATION</scope>
</reference>
<evidence type="ECO:0000313" key="6">
    <source>
        <dbReference type="Ensembl" id="ENSOTSP00005133411.1"/>
    </source>
</evidence>
<reference evidence="7" key="1">
    <citation type="journal article" date="2018" name="PLoS ONE">
        <title>Chinook salmon (Oncorhynchus tshawytscha) genome and transcriptome.</title>
        <authorList>
            <person name="Christensen K.A."/>
            <person name="Leong J.S."/>
            <person name="Sakhrani D."/>
            <person name="Biagi C.A."/>
            <person name="Minkley D.R."/>
            <person name="Withler R.E."/>
            <person name="Rondeau E.B."/>
            <person name="Koop B.F."/>
            <person name="Devlin R.H."/>
        </authorList>
    </citation>
    <scope>NUCLEOTIDE SEQUENCE [LARGE SCALE GENOMIC DNA]</scope>
</reference>
<evidence type="ECO:0000256" key="4">
    <source>
        <dbReference type="ARBA" id="ARBA00022691"/>
    </source>
</evidence>
<feature type="binding site" evidence="5">
    <location>
        <position position="271"/>
    </location>
    <ligand>
        <name>substrate</name>
    </ligand>
</feature>
<dbReference type="AlphaFoldDB" id="A0AAZ3QWW2"/>
<dbReference type="Gene3D" id="3.40.50.150">
    <property type="entry name" value="Vaccinia Virus protein VP39"/>
    <property type="match status" value="1"/>
</dbReference>